<dbReference type="GO" id="GO:0003677">
    <property type="term" value="F:DNA binding"/>
    <property type="evidence" value="ECO:0007669"/>
    <property type="project" value="InterPro"/>
</dbReference>
<dbReference type="SMART" id="SM00470">
    <property type="entry name" value="ParB"/>
    <property type="match status" value="1"/>
</dbReference>
<dbReference type="NCBIfam" id="TIGR00180">
    <property type="entry name" value="parB_part"/>
    <property type="match status" value="1"/>
</dbReference>
<dbReference type="InterPro" id="IPR041468">
    <property type="entry name" value="HTH_ParB/Spo0J"/>
</dbReference>
<reference evidence="3" key="1">
    <citation type="submission" date="2020-03" db="EMBL/GenBank/DDBJ databases">
        <title>The deep terrestrial virosphere.</title>
        <authorList>
            <person name="Holmfeldt K."/>
            <person name="Nilsson E."/>
            <person name="Simone D."/>
            <person name="Lopez-Fernandez M."/>
            <person name="Wu X."/>
            <person name="de Brujin I."/>
            <person name="Lundin D."/>
            <person name="Andersson A."/>
            <person name="Bertilsson S."/>
            <person name="Dopson M."/>
        </authorList>
    </citation>
    <scope>NUCLEOTIDE SEQUENCE</scope>
    <source>
        <strain evidence="5">MM415A00110</strain>
        <strain evidence="3">TM448A00090</strain>
        <strain evidence="4">TM448B00221</strain>
    </source>
</reference>
<evidence type="ECO:0000313" key="4">
    <source>
        <dbReference type="EMBL" id="QJH94496.1"/>
    </source>
</evidence>
<dbReference type="SUPFAM" id="SSF110849">
    <property type="entry name" value="ParB/Sulfiredoxin"/>
    <property type="match status" value="1"/>
</dbReference>
<dbReference type="AlphaFoldDB" id="A0A6H1Z9T6"/>
<dbReference type="GO" id="GO:0045881">
    <property type="term" value="P:positive regulation of sporulation resulting in formation of a cellular spore"/>
    <property type="evidence" value="ECO:0007669"/>
    <property type="project" value="TreeGrafter"/>
</dbReference>
<dbReference type="InterPro" id="IPR004437">
    <property type="entry name" value="ParB/RepB/Spo0J"/>
</dbReference>
<dbReference type="EMBL" id="MT144601">
    <property type="protein sequence ID" value="QJH94496.1"/>
    <property type="molecule type" value="Genomic_DNA"/>
</dbReference>
<evidence type="ECO:0000313" key="3">
    <source>
        <dbReference type="EMBL" id="QJA44222.1"/>
    </source>
</evidence>
<dbReference type="InterPro" id="IPR050336">
    <property type="entry name" value="Chromosome_partition/occlusion"/>
</dbReference>
<gene>
    <name evidence="5" type="ORF">MM415A00110_0022</name>
    <name evidence="3" type="ORF">TM448A00090_0054</name>
    <name evidence="4" type="ORF">TM448B00221_0050</name>
</gene>
<dbReference type="PANTHER" id="PTHR33375:SF1">
    <property type="entry name" value="CHROMOSOME-PARTITIONING PROTEIN PARB-RELATED"/>
    <property type="match status" value="1"/>
</dbReference>
<name>A0A6H1Z9T6_9ZZZZ</name>
<keyword evidence="1" id="KW-0159">Chromosome partition</keyword>
<accession>A0A6H1Z9T6</accession>
<dbReference type="PANTHER" id="PTHR33375">
    <property type="entry name" value="CHROMOSOME-PARTITIONING PROTEIN PARB-RELATED"/>
    <property type="match status" value="1"/>
</dbReference>
<feature type="domain" description="ParB-like N-terminal" evidence="2">
    <location>
        <begin position="8"/>
        <end position="101"/>
    </location>
</feature>
<dbReference type="Gene3D" id="1.10.10.2830">
    <property type="match status" value="1"/>
</dbReference>
<evidence type="ECO:0000313" key="5">
    <source>
        <dbReference type="EMBL" id="QJI04701.1"/>
    </source>
</evidence>
<proteinExistence type="predicted"/>
<organism evidence="3">
    <name type="scientific">viral metagenome</name>
    <dbReference type="NCBI Taxonomy" id="1070528"/>
    <lineage>
        <taxon>unclassified sequences</taxon>
        <taxon>metagenomes</taxon>
        <taxon>organismal metagenomes</taxon>
    </lineage>
</organism>
<dbReference type="Pfam" id="PF02195">
    <property type="entry name" value="ParB_N"/>
    <property type="match status" value="1"/>
</dbReference>
<dbReference type="GO" id="GO:0007059">
    <property type="term" value="P:chromosome segregation"/>
    <property type="evidence" value="ECO:0007669"/>
    <property type="project" value="UniProtKB-KW"/>
</dbReference>
<dbReference type="Pfam" id="PF17762">
    <property type="entry name" value="HTH_ParB"/>
    <property type="match status" value="1"/>
</dbReference>
<protein>
    <recommendedName>
        <fullName evidence="2">ParB-like N-terminal domain-containing protein</fullName>
    </recommendedName>
</protein>
<evidence type="ECO:0000256" key="1">
    <source>
        <dbReference type="ARBA" id="ARBA00022829"/>
    </source>
</evidence>
<evidence type="ECO:0000259" key="2">
    <source>
        <dbReference type="SMART" id="SM00470"/>
    </source>
</evidence>
<sequence>MEGAMETRQIKVSLIETDPNQPRKTVTEEYLISLGASIKAEGLQSPITVRQHPKDAEKFMIVFGECRYRASVMAGLETTDAFVKEYDTDKDVFLSQIVENTARENLLPMEQADSFRQAMLYGISIEDLAERTGKSVSTIAADVEMSAIKDPLVRKMINAGFCPKAVGRELAKFPDAKIRTAWDWASKKTTVKGMLNQLDAYRQKDGQQTFGYDYTQKKDVFKAELKNAAVAFERWEKSTNTFMERINKNAVKLEHAVHARSKDLEKIGMFAKDVKKLAEMLIEQIGACDSKLNGKQAVVVNA</sequence>
<dbReference type="InterPro" id="IPR003115">
    <property type="entry name" value="ParB_N"/>
</dbReference>
<dbReference type="InterPro" id="IPR036086">
    <property type="entry name" value="ParB/Sulfiredoxin_sf"/>
</dbReference>
<dbReference type="GO" id="GO:0005694">
    <property type="term" value="C:chromosome"/>
    <property type="evidence" value="ECO:0007669"/>
    <property type="project" value="TreeGrafter"/>
</dbReference>
<dbReference type="EMBL" id="MT145189">
    <property type="protein sequence ID" value="QJI04701.1"/>
    <property type="molecule type" value="Genomic_DNA"/>
</dbReference>
<dbReference type="EMBL" id="MT143974">
    <property type="protein sequence ID" value="QJA44222.1"/>
    <property type="molecule type" value="Genomic_DNA"/>
</dbReference>
<dbReference type="Gene3D" id="3.90.1530.30">
    <property type="match status" value="1"/>
</dbReference>